<dbReference type="RefSeq" id="WP_019104951.1">
    <property type="nucleotide sequence ID" value="NZ_CAEI01000026.1"/>
</dbReference>
<dbReference type="AlphaFoldDB" id="A0AAJ1D2B9"/>
<evidence type="ECO:0008006" key="5">
    <source>
        <dbReference type="Google" id="ProtNLM"/>
    </source>
</evidence>
<comment type="caution">
    <text evidence="3">The sequence shown here is derived from an EMBL/GenBank/DDBJ whole genome shotgun (WGS) entry which is preliminary data.</text>
</comment>
<dbReference type="GO" id="GO:0006355">
    <property type="term" value="P:regulation of DNA-templated transcription"/>
    <property type="evidence" value="ECO:0007669"/>
    <property type="project" value="InterPro"/>
</dbReference>
<name>A0AAJ1D2B9_PANAN</name>
<accession>A0AAJ1D2B9</accession>
<protein>
    <recommendedName>
        <fullName evidence="5">DUF1778 domain-containing protein</fullName>
    </recommendedName>
</protein>
<evidence type="ECO:0000256" key="1">
    <source>
        <dbReference type="ARBA" id="ARBA00022649"/>
    </source>
</evidence>
<evidence type="ECO:0000313" key="4">
    <source>
        <dbReference type="Proteomes" id="UP001208888"/>
    </source>
</evidence>
<dbReference type="Pfam" id="PF08681">
    <property type="entry name" value="TacA1"/>
    <property type="match status" value="1"/>
</dbReference>
<evidence type="ECO:0000256" key="2">
    <source>
        <dbReference type="ARBA" id="ARBA00049988"/>
    </source>
</evidence>
<comment type="similarity">
    <text evidence="2">Belongs to the TacA antitoxin family.</text>
</comment>
<dbReference type="Proteomes" id="UP001208888">
    <property type="component" value="Unassembled WGS sequence"/>
</dbReference>
<organism evidence="3 4">
    <name type="scientific">Pantoea ananas</name>
    <name type="common">Erwinia uredovora</name>
    <dbReference type="NCBI Taxonomy" id="553"/>
    <lineage>
        <taxon>Bacteria</taxon>
        <taxon>Pseudomonadati</taxon>
        <taxon>Pseudomonadota</taxon>
        <taxon>Gammaproteobacteria</taxon>
        <taxon>Enterobacterales</taxon>
        <taxon>Erwiniaceae</taxon>
        <taxon>Pantoea</taxon>
    </lineage>
</organism>
<dbReference type="EMBL" id="JANFVX010000020">
    <property type="protein sequence ID" value="MCW0345877.1"/>
    <property type="molecule type" value="Genomic_DNA"/>
</dbReference>
<keyword evidence="1" id="KW-1277">Toxin-antitoxin system</keyword>
<dbReference type="Gene3D" id="1.20.5.780">
    <property type="entry name" value="Single helix bin"/>
    <property type="match status" value="1"/>
</dbReference>
<dbReference type="InterPro" id="IPR010985">
    <property type="entry name" value="Ribbon_hlx_hlx"/>
</dbReference>
<sequence length="119" mass="13403">MRNTQLRGGSTDFGVTTASDVGVIPTTADLKNTRLELRVTSEFKEKVRSASSFLGVDMSSFIAMAANELAEQTLEKQRLRMLSETAWNRLNELMTAPAKDIDDDLTELVMRKRKYVRES</sequence>
<evidence type="ECO:0000313" key="3">
    <source>
        <dbReference type="EMBL" id="MCW0345877.1"/>
    </source>
</evidence>
<reference evidence="3" key="1">
    <citation type="submission" date="2022-06" db="EMBL/GenBank/DDBJ databases">
        <title>Dynamics of rice microbiomes reveals core vertical transmitted seed endophytes.</title>
        <authorList>
            <person name="Liao K."/>
            <person name="Zhang X."/>
        </authorList>
    </citation>
    <scope>NUCLEOTIDE SEQUENCE</scope>
    <source>
        <strain evidence="3">JT1-17</strain>
    </source>
</reference>
<proteinExistence type="inferred from homology"/>
<dbReference type="SUPFAM" id="SSF47598">
    <property type="entry name" value="Ribbon-helix-helix"/>
    <property type="match status" value="1"/>
</dbReference>
<gene>
    <name evidence="3" type="ORF">NB703_003970</name>
</gene>
<dbReference type="InterPro" id="IPR014795">
    <property type="entry name" value="TacA_1-like"/>
</dbReference>